<dbReference type="InterPro" id="IPR016602">
    <property type="entry name" value="UCP012666"/>
</dbReference>
<sequence>MGDEVAGTGFTREDRQRYREKVRQDLDVFERMLRTHAFPAEKRLTGMEIELNLVGADMQPAMKNASILKAIADPDYQTELGQYNIELNVPPRALPGDAPRKLEEELRASLNEAERRARELDVRICAIGILPTLMPEHFDADWMSANNRYQALNESIVNARGEDIFIDIQGMTGERLATYADTIAPESACTSVQLHLQVEPMQFADYWNAAQAVAGLQLAMGANSPYFYGRRLWAETRVELFAQATDTRAIELKNQGVRPRVWFGERWITSIFDLFEENVRYFPALLPECSEEDPVAVLEDGGAPALPELRLHNGTIYRWNRPIYDVVGGEPHLRVENRVLPAGPSIVDTLANSAFYFGLMDRLTADERPVWTRMSFAAAYANFTECARRGIEAEVYWPGYGTVTAVELVQRHLVPLAYDGLAHRGVAHDVAARYLGIIEERCRREVNGASWQVACVEELERKGADRRTALAGLLERYLEHMGDNAPVHTW</sequence>
<dbReference type="EMBL" id="UESZ01000001">
    <property type="protein sequence ID" value="SSA33877.1"/>
    <property type="molecule type" value="Genomic_DNA"/>
</dbReference>
<organism evidence="2 3">
    <name type="scientific">Branchiibius hedensis</name>
    <dbReference type="NCBI Taxonomy" id="672460"/>
    <lineage>
        <taxon>Bacteria</taxon>
        <taxon>Bacillati</taxon>
        <taxon>Actinomycetota</taxon>
        <taxon>Actinomycetes</taxon>
        <taxon>Micrococcales</taxon>
        <taxon>Dermacoccaceae</taxon>
        <taxon>Branchiibius</taxon>
    </lineage>
</organism>
<evidence type="ECO:0000313" key="2">
    <source>
        <dbReference type="EMBL" id="SSA33877.1"/>
    </source>
</evidence>
<keyword evidence="3" id="KW-1185">Reference proteome</keyword>
<dbReference type="AlphaFoldDB" id="A0A2Y8ZVG0"/>
<dbReference type="InterPro" id="IPR006336">
    <property type="entry name" value="GCS2"/>
</dbReference>
<evidence type="ECO:0000313" key="3">
    <source>
        <dbReference type="Proteomes" id="UP000250028"/>
    </source>
</evidence>
<dbReference type="InterPro" id="IPR014746">
    <property type="entry name" value="Gln_synth/guanido_kin_cat_dom"/>
</dbReference>
<comment type="catalytic activity">
    <reaction evidence="1">
        <text>L-cysteine + L-glutamate + ATP = gamma-L-glutamyl-L-cysteine + ADP + phosphate + H(+)</text>
        <dbReference type="Rhea" id="RHEA:13285"/>
        <dbReference type="ChEBI" id="CHEBI:15378"/>
        <dbReference type="ChEBI" id="CHEBI:29985"/>
        <dbReference type="ChEBI" id="CHEBI:30616"/>
        <dbReference type="ChEBI" id="CHEBI:35235"/>
        <dbReference type="ChEBI" id="CHEBI:43474"/>
        <dbReference type="ChEBI" id="CHEBI:58173"/>
        <dbReference type="ChEBI" id="CHEBI:456216"/>
        <dbReference type="EC" id="6.3.2.2"/>
    </reaction>
</comment>
<dbReference type="PIRSF" id="PIRSF012666">
    <property type="entry name" value="UCP012666"/>
    <property type="match status" value="1"/>
</dbReference>
<evidence type="ECO:0000256" key="1">
    <source>
        <dbReference type="ARBA" id="ARBA00048819"/>
    </source>
</evidence>
<reference evidence="3" key="1">
    <citation type="submission" date="2016-10" db="EMBL/GenBank/DDBJ databases">
        <authorList>
            <person name="Varghese N."/>
            <person name="Submissions S."/>
        </authorList>
    </citation>
    <scope>NUCLEOTIDE SEQUENCE [LARGE SCALE GENOMIC DNA]</scope>
    <source>
        <strain evidence="3">DSM 22951</strain>
    </source>
</reference>
<protein>
    <recommendedName>
        <fullName evidence="4">Glutamate--cysteine ligase</fullName>
    </recommendedName>
</protein>
<dbReference type="Proteomes" id="UP000250028">
    <property type="component" value="Unassembled WGS sequence"/>
</dbReference>
<dbReference type="PANTHER" id="PTHR36510:SF3">
    <property type="entry name" value="CONSERVED PROTEIN"/>
    <property type="match status" value="1"/>
</dbReference>
<gene>
    <name evidence="2" type="ORF">SAMN04489750_1174</name>
</gene>
<evidence type="ECO:0008006" key="4">
    <source>
        <dbReference type="Google" id="ProtNLM"/>
    </source>
</evidence>
<dbReference type="Pfam" id="PF04107">
    <property type="entry name" value="GCS2"/>
    <property type="match status" value="1"/>
</dbReference>
<dbReference type="GO" id="GO:0016879">
    <property type="term" value="F:ligase activity, forming carbon-nitrogen bonds"/>
    <property type="evidence" value="ECO:0007669"/>
    <property type="project" value="TreeGrafter"/>
</dbReference>
<dbReference type="OrthoDB" id="240589at2"/>
<dbReference type="SUPFAM" id="SSF55931">
    <property type="entry name" value="Glutamine synthetase/guanido kinase"/>
    <property type="match status" value="1"/>
</dbReference>
<proteinExistence type="predicted"/>
<accession>A0A2Y8ZVG0</accession>
<name>A0A2Y8ZVG0_9MICO</name>
<dbReference type="Gene3D" id="3.30.590.20">
    <property type="match status" value="1"/>
</dbReference>
<dbReference type="RefSeq" id="WP_109684513.1">
    <property type="nucleotide sequence ID" value="NZ_QGDN01000001.1"/>
</dbReference>
<dbReference type="InterPro" id="IPR050141">
    <property type="entry name" value="GCL_type2/YbdK_subfam"/>
</dbReference>
<dbReference type="PANTHER" id="PTHR36510">
    <property type="entry name" value="GLUTAMATE--CYSTEINE LIGASE 2-RELATED"/>
    <property type="match status" value="1"/>
</dbReference>